<dbReference type="Pfam" id="PF10002">
    <property type="entry name" value="DUF2243"/>
    <property type="match status" value="1"/>
</dbReference>
<dbReference type="InterPro" id="IPR018719">
    <property type="entry name" value="DUF2243_membrane"/>
</dbReference>
<comment type="caution">
    <text evidence="2">The sequence shown here is derived from an EMBL/GenBank/DDBJ whole genome shotgun (WGS) entry which is preliminary data.</text>
</comment>
<evidence type="ECO:0000256" key="1">
    <source>
        <dbReference type="SAM" id="Phobius"/>
    </source>
</evidence>
<reference evidence="3" key="1">
    <citation type="journal article" date="2019" name="Int. J. Syst. Evol. Microbiol.">
        <title>The Global Catalogue of Microorganisms (GCM) 10K type strain sequencing project: providing services to taxonomists for standard genome sequencing and annotation.</title>
        <authorList>
            <consortium name="The Broad Institute Genomics Platform"/>
            <consortium name="The Broad Institute Genome Sequencing Center for Infectious Disease"/>
            <person name="Wu L."/>
            <person name="Ma J."/>
        </authorList>
    </citation>
    <scope>NUCLEOTIDE SEQUENCE [LARGE SCALE GENOMIC DNA]</scope>
    <source>
        <strain evidence="3">JCM 30331</strain>
    </source>
</reference>
<keyword evidence="1" id="KW-0812">Transmembrane</keyword>
<keyword evidence="1" id="KW-0472">Membrane</keyword>
<evidence type="ECO:0000313" key="2">
    <source>
        <dbReference type="EMBL" id="GGK18365.1"/>
    </source>
</evidence>
<gene>
    <name evidence="2" type="ORF">GCM10008955_09730</name>
</gene>
<feature type="transmembrane region" description="Helical" evidence="1">
    <location>
        <begin position="72"/>
        <end position="95"/>
    </location>
</feature>
<feature type="transmembrane region" description="Helical" evidence="1">
    <location>
        <begin position="42"/>
        <end position="60"/>
    </location>
</feature>
<keyword evidence="1" id="KW-1133">Transmembrane helix</keyword>
<keyword evidence="3" id="KW-1185">Reference proteome</keyword>
<evidence type="ECO:0000313" key="3">
    <source>
        <dbReference type="Proteomes" id="UP000647587"/>
    </source>
</evidence>
<proteinExistence type="predicted"/>
<name>A0ABQ2ENP0_9DEIO</name>
<organism evidence="2 3">
    <name type="scientific">Deinococcus malanensis</name>
    <dbReference type="NCBI Taxonomy" id="1706855"/>
    <lineage>
        <taxon>Bacteria</taxon>
        <taxon>Thermotogati</taxon>
        <taxon>Deinococcota</taxon>
        <taxon>Deinococci</taxon>
        <taxon>Deinococcales</taxon>
        <taxon>Deinococcaceae</taxon>
        <taxon>Deinococcus</taxon>
    </lineage>
</organism>
<protein>
    <submittedName>
        <fullName evidence="2">Membrane protein</fullName>
    </submittedName>
</protein>
<dbReference type="Proteomes" id="UP000647587">
    <property type="component" value="Unassembled WGS sequence"/>
</dbReference>
<accession>A0ABQ2ENP0</accession>
<dbReference type="EMBL" id="BMPP01000003">
    <property type="protein sequence ID" value="GGK18365.1"/>
    <property type="molecule type" value="Genomic_DNA"/>
</dbReference>
<sequence length="134" mass="14746">MGLGGFFDGIVLHQILQWHHLISARHPPDSLGALQDNTLLDGLFHAATYLFTAVGIWLVWKNAPAQRDTATFVGTLLVGWGLFNVIEGLINHQILGLHHVRPGPGQLAYDLGFLVWGAFMLAAGLRLIRSRQMS</sequence>
<feature type="transmembrane region" description="Helical" evidence="1">
    <location>
        <begin position="107"/>
        <end position="128"/>
    </location>
</feature>